<dbReference type="RefSeq" id="WP_232648474.1">
    <property type="nucleotide sequence ID" value="NZ_JAJSBI010000005.1"/>
</dbReference>
<accession>A0A9Q3Z9J7</accession>
<dbReference type="AlphaFoldDB" id="A0A9Q3Z9J7"/>
<comment type="caution">
    <text evidence="2">The sequence shown here is derived from an EMBL/GenBank/DDBJ whole genome shotgun (WGS) entry which is preliminary data.</text>
</comment>
<protein>
    <submittedName>
        <fullName evidence="2">Uncharacterized protein</fullName>
    </submittedName>
</protein>
<keyword evidence="3" id="KW-1185">Reference proteome</keyword>
<dbReference type="EMBL" id="JAJSBI010000005">
    <property type="protein sequence ID" value="MCD9874410.1"/>
    <property type="molecule type" value="Genomic_DNA"/>
</dbReference>
<dbReference type="Proteomes" id="UP001108029">
    <property type="component" value="Unassembled WGS sequence"/>
</dbReference>
<name>A0A9Q3Z9J7_9ACTN</name>
<proteinExistence type="predicted"/>
<evidence type="ECO:0000313" key="2">
    <source>
        <dbReference type="EMBL" id="MCD9874410.1"/>
    </source>
</evidence>
<gene>
    <name evidence="2" type="ORF">LJ657_12105</name>
</gene>
<evidence type="ECO:0000313" key="3">
    <source>
        <dbReference type="Proteomes" id="UP001108029"/>
    </source>
</evidence>
<reference evidence="2" key="1">
    <citation type="submission" date="2021-12" db="EMBL/GenBank/DDBJ databases">
        <authorList>
            <person name="Lee J.-H."/>
            <person name="Kim S.-B."/>
        </authorList>
    </citation>
    <scope>NUCLEOTIDE SEQUENCE</scope>
    <source>
        <strain evidence="2">NR30</strain>
    </source>
</reference>
<feature type="region of interest" description="Disordered" evidence="1">
    <location>
        <begin position="58"/>
        <end position="88"/>
    </location>
</feature>
<organism evidence="2 3">
    <name type="scientific">Streptomyces guryensis</name>
    <dbReference type="NCBI Taxonomy" id="2886947"/>
    <lineage>
        <taxon>Bacteria</taxon>
        <taxon>Bacillati</taxon>
        <taxon>Actinomycetota</taxon>
        <taxon>Actinomycetes</taxon>
        <taxon>Kitasatosporales</taxon>
        <taxon>Streptomycetaceae</taxon>
        <taxon>Streptomyces</taxon>
    </lineage>
</organism>
<evidence type="ECO:0000256" key="1">
    <source>
        <dbReference type="SAM" id="MobiDB-lite"/>
    </source>
</evidence>
<sequence>MTTLRPGDQEQPYWPALLTAATISGQLQSSTADLTGDLTDDRVEHRRMHGVSWADIGSAPAAAGDRLDTPHSRRTIALAENGSGERRS</sequence>